<dbReference type="Proteomes" id="UP000038011">
    <property type="component" value="Unassembled WGS sequence"/>
</dbReference>
<sequence length="111" mass="12193">MVLKSSNVLLCALMLLTSMIFSMHAAKAAFEHPSIKDVGHSSTVVAETDFASPQSLDIDADSNEHCLTHAVFMMPDEVGQDFVITSHIENTIGFEIVLSENFFNLLRPPKV</sequence>
<accession>A0A0M9GLH5</accession>
<dbReference type="AlphaFoldDB" id="A0A0M9GLH5"/>
<dbReference type="STRING" id="1514904.SU32_12425"/>
<dbReference type="PATRIC" id="fig|1514904.3.peg.1333"/>
<protein>
    <submittedName>
        <fullName evidence="2">Uncharacterized protein</fullName>
    </submittedName>
</protein>
<comment type="caution">
    <text evidence="2">The sequence shown here is derived from an EMBL/GenBank/DDBJ whole genome shotgun (WGS) entry which is preliminary data.</text>
</comment>
<dbReference type="RefSeq" id="WP_053999701.1">
    <property type="nucleotide sequence ID" value="NZ_JXMU01000018.1"/>
</dbReference>
<keyword evidence="3" id="KW-1185">Reference proteome</keyword>
<dbReference type="EMBL" id="JXMU01000018">
    <property type="protein sequence ID" value="KPB00627.1"/>
    <property type="molecule type" value="Genomic_DNA"/>
</dbReference>
<gene>
    <name evidence="2" type="ORF">SU32_12425</name>
</gene>
<reference evidence="2 3" key="1">
    <citation type="submission" date="2015-01" db="EMBL/GenBank/DDBJ databases">
        <title>Ahrensia donghaiensis sp. nov., a novel dimethylsulphoniopropionate-cleavage bacterium isolated from seawater and emended descriptions of the genus Ahrensia and Ahrensia kielensis.</title>
        <authorList>
            <person name="Liu J."/>
        </authorList>
    </citation>
    <scope>NUCLEOTIDE SEQUENCE [LARGE SCALE GENOMIC DNA]</scope>
    <source>
        <strain evidence="2 3">LZD062</strain>
    </source>
</reference>
<proteinExistence type="predicted"/>
<evidence type="ECO:0000256" key="1">
    <source>
        <dbReference type="SAM" id="SignalP"/>
    </source>
</evidence>
<keyword evidence="1" id="KW-0732">Signal</keyword>
<organism evidence="2 3">
    <name type="scientific">Ahrensia marina</name>
    <dbReference type="NCBI Taxonomy" id="1514904"/>
    <lineage>
        <taxon>Bacteria</taxon>
        <taxon>Pseudomonadati</taxon>
        <taxon>Pseudomonadota</taxon>
        <taxon>Alphaproteobacteria</taxon>
        <taxon>Hyphomicrobiales</taxon>
        <taxon>Ahrensiaceae</taxon>
        <taxon>Ahrensia</taxon>
    </lineage>
</organism>
<name>A0A0M9GLH5_9HYPH</name>
<evidence type="ECO:0000313" key="2">
    <source>
        <dbReference type="EMBL" id="KPB00627.1"/>
    </source>
</evidence>
<evidence type="ECO:0000313" key="3">
    <source>
        <dbReference type="Proteomes" id="UP000038011"/>
    </source>
</evidence>
<feature type="chain" id="PRO_5005836662" evidence="1">
    <location>
        <begin position="26"/>
        <end position="111"/>
    </location>
</feature>
<feature type="signal peptide" evidence="1">
    <location>
        <begin position="1"/>
        <end position="25"/>
    </location>
</feature>